<gene>
    <name evidence="2" type="ORF">QRX50_28645</name>
</gene>
<dbReference type="EMBL" id="CP127294">
    <property type="protein sequence ID" value="WIX75476.1"/>
    <property type="molecule type" value="Genomic_DNA"/>
</dbReference>
<protein>
    <submittedName>
        <fullName evidence="2">Uncharacterized protein</fullName>
    </submittedName>
</protein>
<dbReference type="KEGG" id="acab:QRX50_28645"/>
<evidence type="ECO:0000313" key="2">
    <source>
        <dbReference type="EMBL" id="WIX75476.1"/>
    </source>
</evidence>
<keyword evidence="3" id="KW-1185">Reference proteome</keyword>
<keyword evidence="1" id="KW-0732">Signal</keyword>
<feature type="signal peptide" evidence="1">
    <location>
        <begin position="1"/>
        <end position="17"/>
    </location>
</feature>
<proteinExistence type="predicted"/>
<name>A0A9Y2MRH5_9PSEU</name>
<reference evidence="2 3" key="1">
    <citation type="submission" date="2023-06" db="EMBL/GenBank/DDBJ databases">
        <authorList>
            <person name="Oyuntsetseg B."/>
            <person name="Kim S.B."/>
        </authorList>
    </citation>
    <scope>NUCLEOTIDE SEQUENCE [LARGE SCALE GENOMIC DNA]</scope>
    <source>
        <strain evidence="2 3">2-15</strain>
    </source>
</reference>
<sequence length="136" mass="14457">MVGAIAAVGFAASPAEAATKTFSCATGSTAYDDKGYLYTYYSASGTSSWLVTGVDYRIFMGQGIRYGNHSDVYYTDNAFAPSKNFSTGNGKSDGTLGTLTTADYLRPRNTINVVNFKFTFDESLSGDPSCTGSSKF</sequence>
<organism evidence="2 3">
    <name type="scientific">Amycolatopsis carbonis</name>
    <dbReference type="NCBI Taxonomy" id="715471"/>
    <lineage>
        <taxon>Bacteria</taxon>
        <taxon>Bacillati</taxon>
        <taxon>Actinomycetota</taxon>
        <taxon>Actinomycetes</taxon>
        <taxon>Pseudonocardiales</taxon>
        <taxon>Pseudonocardiaceae</taxon>
        <taxon>Amycolatopsis</taxon>
    </lineage>
</organism>
<accession>A0A9Y2MRH5</accession>
<evidence type="ECO:0000256" key="1">
    <source>
        <dbReference type="SAM" id="SignalP"/>
    </source>
</evidence>
<dbReference type="AlphaFoldDB" id="A0A9Y2MRH5"/>
<dbReference type="Proteomes" id="UP001236014">
    <property type="component" value="Chromosome"/>
</dbReference>
<dbReference type="RefSeq" id="WP_285966247.1">
    <property type="nucleotide sequence ID" value="NZ_CP127294.1"/>
</dbReference>
<evidence type="ECO:0000313" key="3">
    <source>
        <dbReference type="Proteomes" id="UP001236014"/>
    </source>
</evidence>
<feature type="chain" id="PRO_5040897658" evidence="1">
    <location>
        <begin position="18"/>
        <end position="136"/>
    </location>
</feature>